<comment type="caution">
    <text evidence="1">The sequence shown here is derived from an EMBL/GenBank/DDBJ whole genome shotgun (WGS) entry which is preliminary data.</text>
</comment>
<dbReference type="EMBL" id="CM042025">
    <property type="protein sequence ID" value="KAI3808396.1"/>
    <property type="molecule type" value="Genomic_DNA"/>
</dbReference>
<keyword evidence="2" id="KW-1185">Reference proteome</keyword>
<proteinExistence type="predicted"/>
<name>A0ACB9ILN9_9ASTR</name>
<accession>A0ACB9ILN9</accession>
<dbReference type="Proteomes" id="UP001056120">
    <property type="component" value="Linkage Group LG08"/>
</dbReference>
<reference evidence="1 2" key="2">
    <citation type="journal article" date="2022" name="Mol. Ecol. Resour.">
        <title>The genomes of chicory, endive, great burdock and yacon provide insights into Asteraceae paleo-polyploidization history and plant inulin production.</title>
        <authorList>
            <person name="Fan W."/>
            <person name="Wang S."/>
            <person name="Wang H."/>
            <person name="Wang A."/>
            <person name="Jiang F."/>
            <person name="Liu H."/>
            <person name="Zhao H."/>
            <person name="Xu D."/>
            <person name="Zhang Y."/>
        </authorList>
    </citation>
    <scope>NUCLEOTIDE SEQUENCE [LARGE SCALE GENOMIC DNA]</scope>
    <source>
        <strain evidence="2">cv. Yunnan</strain>
        <tissue evidence="1">Leaves</tissue>
    </source>
</reference>
<sequence length="292" mass="33763">MGTVQAISKLYPSAEHRFCLRHIHENMKHSFRGKQYKDMLWKLETCTTVVEFEKNMDELKRMNTDAHLWLSKIPPQHWSRSHFSDRAHSDVLLNNMCEVMNSKIVDGRDKPIIIALEYIREYLMRRIVNVLQVIDRSDGPLTPTATKLFESVKKDATKFIVVWNGGEHFEVAGMGEQCVVDVNQRTCSCRRWEITRMPCKHAVATIWNMASFKIYPINGKSMWPKSRVPTILTPPTHHKQVGRPKKVRKKSAMEIEDMTRGGRLSKKNTSVTCIKCKKKGHNSRTCNGRGQV</sequence>
<evidence type="ECO:0000313" key="2">
    <source>
        <dbReference type="Proteomes" id="UP001056120"/>
    </source>
</evidence>
<reference evidence="2" key="1">
    <citation type="journal article" date="2022" name="Mol. Ecol. Resour.">
        <title>The genomes of chicory, endive, great burdock and yacon provide insights into Asteraceae palaeo-polyploidization history and plant inulin production.</title>
        <authorList>
            <person name="Fan W."/>
            <person name="Wang S."/>
            <person name="Wang H."/>
            <person name="Wang A."/>
            <person name="Jiang F."/>
            <person name="Liu H."/>
            <person name="Zhao H."/>
            <person name="Xu D."/>
            <person name="Zhang Y."/>
        </authorList>
    </citation>
    <scope>NUCLEOTIDE SEQUENCE [LARGE SCALE GENOMIC DNA]</scope>
    <source>
        <strain evidence="2">cv. Yunnan</strain>
    </source>
</reference>
<protein>
    <submittedName>
        <fullName evidence="1">Uncharacterized protein</fullName>
    </submittedName>
</protein>
<gene>
    <name evidence="1" type="ORF">L1987_24346</name>
</gene>
<organism evidence="1 2">
    <name type="scientific">Smallanthus sonchifolius</name>
    <dbReference type="NCBI Taxonomy" id="185202"/>
    <lineage>
        <taxon>Eukaryota</taxon>
        <taxon>Viridiplantae</taxon>
        <taxon>Streptophyta</taxon>
        <taxon>Embryophyta</taxon>
        <taxon>Tracheophyta</taxon>
        <taxon>Spermatophyta</taxon>
        <taxon>Magnoliopsida</taxon>
        <taxon>eudicotyledons</taxon>
        <taxon>Gunneridae</taxon>
        <taxon>Pentapetalae</taxon>
        <taxon>asterids</taxon>
        <taxon>campanulids</taxon>
        <taxon>Asterales</taxon>
        <taxon>Asteraceae</taxon>
        <taxon>Asteroideae</taxon>
        <taxon>Heliantheae alliance</taxon>
        <taxon>Millerieae</taxon>
        <taxon>Smallanthus</taxon>
    </lineage>
</organism>
<evidence type="ECO:0000313" key="1">
    <source>
        <dbReference type="EMBL" id="KAI3808396.1"/>
    </source>
</evidence>